<gene>
    <name evidence="10" type="primary">MGM1</name>
    <name evidence="10" type="ORF">HK103_006147</name>
</gene>
<dbReference type="InterPro" id="IPR020850">
    <property type="entry name" value="GED_dom"/>
</dbReference>
<dbReference type="InterPro" id="IPR001401">
    <property type="entry name" value="Dynamin_GTPase"/>
</dbReference>
<evidence type="ECO:0000256" key="5">
    <source>
        <dbReference type="ARBA" id="ARBA00048040"/>
    </source>
</evidence>
<evidence type="ECO:0000313" key="10">
    <source>
        <dbReference type="EMBL" id="KAJ3255622.1"/>
    </source>
</evidence>
<keyword evidence="3" id="KW-0378">Hydrolase</keyword>
<dbReference type="Pfam" id="PF00350">
    <property type="entry name" value="Dynamin_N"/>
    <property type="match status" value="1"/>
</dbReference>
<evidence type="ECO:0000259" key="9">
    <source>
        <dbReference type="PROSITE" id="PS51718"/>
    </source>
</evidence>
<dbReference type="Pfam" id="PF24550">
    <property type="entry name" value="LIS_MGM1"/>
    <property type="match status" value="1"/>
</dbReference>
<dbReference type="PROSITE" id="PS51388">
    <property type="entry name" value="GED"/>
    <property type="match status" value="1"/>
</dbReference>
<keyword evidence="7" id="KW-0175">Coiled coil</keyword>
<feature type="domain" description="GED" evidence="8">
    <location>
        <begin position="637"/>
        <end position="728"/>
    </location>
</feature>
<dbReference type="SUPFAM" id="SSF52540">
    <property type="entry name" value="P-loop containing nucleoside triphosphate hydrolases"/>
    <property type="match status" value="1"/>
</dbReference>
<evidence type="ECO:0000259" key="8">
    <source>
        <dbReference type="PROSITE" id="PS51388"/>
    </source>
</evidence>
<dbReference type="InterPro" id="IPR045063">
    <property type="entry name" value="Dynamin_N"/>
</dbReference>
<organism evidence="10 11">
    <name type="scientific">Boothiomyces macroporosus</name>
    <dbReference type="NCBI Taxonomy" id="261099"/>
    <lineage>
        <taxon>Eukaryota</taxon>
        <taxon>Fungi</taxon>
        <taxon>Fungi incertae sedis</taxon>
        <taxon>Chytridiomycota</taxon>
        <taxon>Chytridiomycota incertae sedis</taxon>
        <taxon>Chytridiomycetes</taxon>
        <taxon>Rhizophydiales</taxon>
        <taxon>Terramycetaceae</taxon>
        <taxon>Boothiomyces</taxon>
    </lineage>
</organism>
<evidence type="ECO:0000256" key="7">
    <source>
        <dbReference type="SAM" id="Coils"/>
    </source>
</evidence>
<dbReference type="GO" id="GO:0005886">
    <property type="term" value="C:plasma membrane"/>
    <property type="evidence" value="ECO:0007669"/>
    <property type="project" value="TreeGrafter"/>
</dbReference>
<dbReference type="InterPro" id="IPR022812">
    <property type="entry name" value="Dynamin"/>
</dbReference>
<dbReference type="CDD" id="cd08771">
    <property type="entry name" value="DLP_1"/>
    <property type="match status" value="1"/>
</dbReference>
<dbReference type="GO" id="GO:0005737">
    <property type="term" value="C:cytoplasm"/>
    <property type="evidence" value="ECO:0007669"/>
    <property type="project" value="TreeGrafter"/>
</dbReference>
<dbReference type="EC" id="3.6.5.5" evidence="1"/>
<dbReference type="Gene3D" id="3.40.50.300">
    <property type="entry name" value="P-loop containing nucleotide triphosphate hydrolases"/>
    <property type="match status" value="2"/>
</dbReference>
<sequence>MTLIRLPIAAAGAGMGVTAYMHYKVSEATKDMVPDWMKKSFENANKYFESLDFNGSVQEAQGQISNTVEKILENKKKPGKQPESVTIVKDEEEKKYDIPVIHQAKIDDNHLMGLTRKLIEIRNLLKSVDTSTSALTLPSIVVVGSQSSGKSSVLEAIVGHEFLPKGANMVTRRPIELTLIHTPDADKEYSEFPQLQLGKITSFEKVQKTLTDLNLAVSDEECVSHSPIELKIYSPYVPDLTMVDLPGFIQVSTKNQPRALKQKIIDLCEKYIAEPNVILAVSAADVDLANSEDFPLSLGYIGVVNKPGTGKSAAMIRSENAFFKKNPEYDPSQVGSTTLRRRLMEVLESHMGRSLHHIADAVETELDDARYQFKVLYNDLRITPESYVAECMDALKHKFKDFTKQFDKPSVRENIRVMLERRMIDIISDLYWKDDRIAVLPKDCTNEENGLWDARVSQASAQLTRSGVGKASVQLIVDSIGSKLDEITSVEPWSFHESARKQVIQHATDLLRSKFHVTVAQVENTIKPYKFEVDATELEWKDGQRRTVETLQNQLNESQQKLQGIKANIGRRKLRHAIKYVNYLDDALKSNPNLEVPDAPFPAPVLAQARQAIHSQAEISILHQRIAAVKSRQCSSLQNKACCPEVFLSVVSEKLASTAVMFIYIELLNDFFYQLPREIDSKMYYSLGKEEILKFCKENPGIEQHLKVQERKNTLELVASKLREINRK</sequence>
<dbReference type="Proteomes" id="UP001210925">
    <property type="component" value="Unassembled WGS sequence"/>
</dbReference>
<dbReference type="PANTHER" id="PTHR11566:SF212">
    <property type="entry name" value="DYNAMIN"/>
    <property type="match status" value="1"/>
</dbReference>
<evidence type="ECO:0000313" key="11">
    <source>
        <dbReference type="Proteomes" id="UP001210925"/>
    </source>
</evidence>
<dbReference type="PANTHER" id="PTHR11566">
    <property type="entry name" value="DYNAMIN"/>
    <property type="match status" value="1"/>
</dbReference>
<evidence type="ECO:0000256" key="2">
    <source>
        <dbReference type="ARBA" id="ARBA00022741"/>
    </source>
</evidence>
<evidence type="ECO:0000256" key="3">
    <source>
        <dbReference type="ARBA" id="ARBA00022801"/>
    </source>
</evidence>
<dbReference type="GO" id="GO:0005874">
    <property type="term" value="C:microtubule"/>
    <property type="evidence" value="ECO:0007669"/>
    <property type="project" value="TreeGrafter"/>
</dbReference>
<proteinExistence type="inferred from homology"/>
<dbReference type="EMBL" id="JADGKB010000063">
    <property type="protein sequence ID" value="KAJ3255622.1"/>
    <property type="molecule type" value="Genomic_DNA"/>
</dbReference>
<accession>A0AAD5UER8</accession>
<dbReference type="SMART" id="SM00053">
    <property type="entry name" value="DYNc"/>
    <property type="match status" value="1"/>
</dbReference>
<dbReference type="InterPro" id="IPR056495">
    <property type="entry name" value="LIS_MGM1"/>
</dbReference>
<dbReference type="PRINTS" id="PR00195">
    <property type="entry name" value="DYNAMIN"/>
</dbReference>
<evidence type="ECO:0000256" key="6">
    <source>
        <dbReference type="RuleBase" id="RU003932"/>
    </source>
</evidence>
<dbReference type="AlphaFoldDB" id="A0AAD5UER8"/>
<dbReference type="PROSITE" id="PS51718">
    <property type="entry name" value="G_DYNAMIN_2"/>
    <property type="match status" value="1"/>
</dbReference>
<dbReference type="GO" id="GO:0008017">
    <property type="term" value="F:microtubule binding"/>
    <property type="evidence" value="ECO:0007669"/>
    <property type="project" value="TreeGrafter"/>
</dbReference>
<dbReference type="InterPro" id="IPR019762">
    <property type="entry name" value="Dynamin_GTPase_CS"/>
</dbReference>
<comment type="caution">
    <text evidence="10">The sequence shown here is derived from an EMBL/GenBank/DDBJ whole genome shotgun (WGS) entry which is preliminary data.</text>
</comment>
<feature type="coiled-coil region" evidence="7">
    <location>
        <begin position="541"/>
        <end position="568"/>
    </location>
</feature>
<comment type="catalytic activity">
    <reaction evidence="5">
        <text>GTP + H2O = GDP + phosphate + H(+)</text>
        <dbReference type="Rhea" id="RHEA:19669"/>
        <dbReference type="ChEBI" id="CHEBI:15377"/>
        <dbReference type="ChEBI" id="CHEBI:15378"/>
        <dbReference type="ChEBI" id="CHEBI:37565"/>
        <dbReference type="ChEBI" id="CHEBI:43474"/>
        <dbReference type="ChEBI" id="CHEBI:58189"/>
        <dbReference type="EC" id="3.6.5.5"/>
    </reaction>
</comment>
<protein>
    <recommendedName>
        <fullName evidence="1">dynamin GTPase</fullName>
        <ecNumber evidence="1">3.6.5.5</ecNumber>
    </recommendedName>
</protein>
<dbReference type="GO" id="GO:0005525">
    <property type="term" value="F:GTP binding"/>
    <property type="evidence" value="ECO:0007669"/>
    <property type="project" value="UniProtKB-KW"/>
</dbReference>
<keyword evidence="2 6" id="KW-0547">Nucleotide-binding</keyword>
<feature type="domain" description="Dynamin-type G" evidence="9">
    <location>
        <begin position="134"/>
        <end position="297"/>
    </location>
</feature>
<dbReference type="InterPro" id="IPR027417">
    <property type="entry name" value="P-loop_NTPase"/>
</dbReference>
<keyword evidence="11" id="KW-1185">Reference proteome</keyword>
<reference evidence="10" key="1">
    <citation type="submission" date="2020-05" db="EMBL/GenBank/DDBJ databases">
        <title>Phylogenomic resolution of chytrid fungi.</title>
        <authorList>
            <person name="Stajich J.E."/>
            <person name="Amses K."/>
            <person name="Simmons R."/>
            <person name="Seto K."/>
            <person name="Myers J."/>
            <person name="Bonds A."/>
            <person name="Quandt C.A."/>
            <person name="Barry K."/>
            <person name="Liu P."/>
            <person name="Grigoriev I."/>
            <person name="Longcore J.E."/>
            <person name="James T.Y."/>
        </authorList>
    </citation>
    <scope>NUCLEOTIDE SEQUENCE</scope>
    <source>
        <strain evidence="10">PLAUS21</strain>
    </source>
</reference>
<evidence type="ECO:0000256" key="4">
    <source>
        <dbReference type="ARBA" id="ARBA00023134"/>
    </source>
</evidence>
<dbReference type="InterPro" id="IPR030381">
    <property type="entry name" value="G_DYNAMIN_dom"/>
</dbReference>
<keyword evidence="4 6" id="KW-0342">GTP-binding</keyword>
<name>A0AAD5UER8_9FUNG</name>
<comment type="similarity">
    <text evidence="6">Belongs to the TRAFAC class dynamin-like GTPase superfamily. Dynamin/Fzo/YdjA family.</text>
</comment>
<dbReference type="PROSITE" id="PS00410">
    <property type="entry name" value="G_DYNAMIN_1"/>
    <property type="match status" value="1"/>
</dbReference>
<evidence type="ECO:0000256" key="1">
    <source>
        <dbReference type="ARBA" id="ARBA00011980"/>
    </source>
</evidence>
<dbReference type="GO" id="GO:0003924">
    <property type="term" value="F:GTPase activity"/>
    <property type="evidence" value="ECO:0007669"/>
    <property type="project" value="InterPro"/>
</dbReference>
<dbReference type="GO" id="GO:0031623">
    <property type="term" value="P:receptor internalization"/>
    <property type="evidence" value="ECO:0007669"/>
    <property type="project" value="TreeGrafter"/>
</dbReference>